<dbReference type="Pfam" id="PF00356">
    <property type="entry name" value="LacI"/>
    <property type="match status" value="1"/>
</dbReference>
<feature type="domain" description="HTH lacI-type" evidence="5">
    <location>
        <begin position="2"/>
        <end position="56"/>
    </location>
</feature>
<proteinExistence type="predicted"/>
<dbReference type="SMART" id="SM00354">
    <property type="entry name" value="HTH_LACI"/>
    <property type="match status" value="1"/>
</dbReference>
<dbReference type="PANTHER" id="PTHR30146:SF95">
    <property type="entry name" value="RIBOSE OPERON REPRESSOR"/>
    <property type="match status" value="1"/>
</dbReference>
<evidence type="ECO:0000256" key="1">
    <source>
        <dbReference type="ARBA" id="ARBA00022491"/>
    </source>
</evidence>
<dbReference type="EMBL" id="JAUSUO010000007">
    <property type="protein sequence ID" value="MDQ0343899.1"/>
    <property type="molecule type" value="Genomic_DNA"/>
</dbReference>
<comment type="caution">
    <text evidence="7">The sequence shown here is derived from an EMBL/GenBank/DDBJ whole genome shotgun (WGS) entry which is preliminary data.</text>
</comment>
<dbReference type="RefSeq" id="WP_244682277.1">
    <property type="nucleotide sequence ID" value="NZ_JALIRM010000010.1"/>
</dbReference>
<dbReference type="PANTHER" id="PTHR30146">
    <property type="entry name" value="LACI-RELATED TRANSCRIPTIONAL REPRESSOR"/>
    <property type="match status" value="1"/>
</dbReference>
<evidence type="ECO:0000256" key="3">
    <source>
        <dbReference type="ARBA" id="ARBA00023125"/>
    </source>
</evidence>
<name>A0ABU0D673_9BACI</name>
<dbReference type="InterPro" id="IPR000843">
    <property type="entry name" value="HTH_LacI"/>
</dbReference>
<organism evidence="7 8">
    <name type="scientific">Lederbergia wuyishanensis</name>
    <dbReference type="NCBI Taxonomy" id="1347903"/>
    <lineage>
        <taxon>Bacteria</taxon>
        <taxon>Bacillati</taxon>
        <taxon>Bacillota</taxon>
        <taxon>Bacilli</taxon>
        <taxon>Bacillales</taxon>
        <taxon>Bacillaceae</taxon>
        <taxon>Lederbergia</taxon>
    </lineage>
</organism>
<dbReference type="InterPro" id="IPR001387">
    <property type="entry name" value="Cro/C1-type_HTH"/>
</dbReference>
<evidence type="ECO:0000256" key="2">
    <source>
        <dbReference type="ARBA" id="ARBA00023015"/>
    </source>
</evidence>
<evidence type="ECO:0000259" key="5">
    <source>
        <dbReference type="PROSITE" id="PS50932"/>
    </source>
</evidence>
<dbReference type="Proteomes" id="UP001232343">
    <property type="component" value="Unassembled WGS sequence"/>
</dbReference>
<evidence type="ECO:0000256" key="4">
    <source>
        <dbReference type="ARBA" id="ARBA00023163"/>
    </source>
</evidence>
<dbReference type="SUPFAM" id="SSF47413">
    <property type="entry name" value="lambda repressor-like DNA-binding domains"/>
    <property type="match status" value="1"/>
</dbReference>
<accession>A0ABU0D673</accession>
<protein>
    <submittedName>
        <fullName evidence="7">LacI family transcriptional regulator</fullName>
    </submittedName>
</protein>
<dbReference type="PROSITE" id="PS50943">
    <property type="entry name" value="HTH_CROC1"/>
    <property type="match status" value="1"/>
</dbReference>
<dbReference type="SUPFAM" id="SSF53822">
    <property type="entry name" value="Periplasmic binding protein-like I"/>
    <property type="match status" value="1"/>
</dbReference>
<dbReference type="Pfam" id="PF00532">
    <property type="entry name" value="Peripla_BP_1"/>
    <property type="match status" value="1"/>
</dbReference>
<dbReference type="PROSITE" id="PS00356">
    <property type="entry name" value="HTH_LACI_1"/>
    <property type="match status" value="1"/>
</dbReference>
<sequence>MASIKDVAKLAGVSVATVSRVLNNKGYVGVDTREKVENAIQTLNYKPNEVARSLFKKQSKTIGLLLPSIMNPFFPELSRAVEDVAADLGYNVILCNTDGNKEKEQRYLDMLLQKYVDGIIFTTTSLDPDMLQQLQIPIVCMDRKVSTNITTVVVNNKKGAQLATQFLLDKGCKRVAHIRGPENVYTAKERLEGYLDIVKNKEWFKESYIVNGQYGMEKAIEATLELLQTNPEIDGIFAANDTTAIGAMKAAHQIGLRIPEDISIIGFDGIALSKSTIPELTTVAQPIYEIGKKAASLLVQLIDGNSIQQNLFTLDVKLIERHST</sequence>
<reference evidence="7 8" key="1">
    <citation type="submission" date="2023-07" db="EMBL/GenBank/DDBJ databases">
        <title>Genomic Encyclopedia of Type Strains, Phase IV (KMG-IV): sequencing the most valuable type-strain genomes for metagenomic binning, comparative biology and taxonomic classification.</title>
        <authorList>
            <person name="Goeker M."/>
        </authorList>
    </citation>
    <scope>NUCLEOTIDE SEQUENCE [LARGE SCALE GENOMIC DNA]</scope>
    <source>
        <strain evidence="7 8">DSM 27848</strain>
    </source>
</reference>
<dbReference type="CDD" id="cd01392">
    <property type="entry name" value="HTH_LacI"/>
    <property type="match status" value="1"/>
</dbReference>
<keyword evidence="2" id="KW-0805">Transcription regulation</keyword>
<dbReference type="InterPro" id="IPR028082">
    <property type="entry name" value="Peripla_BP_I"/>
</dbReference>
<evidence type="ECO:0000313" key="7">
    <source>
        <dbReference type="EMBL" id="MDQ0343899.1"/>
    </source>
</evidence>
<evidence type="ECO:0000259" key="6">
    <source>
        <dbReference type="PROSITE" id="PS50943"/>
    </source>
</evidence>
<dbReference type="Gene3D" id="1.10.260.40">
    <property type="entry name" value="lambda repressor-like DNA-binding domains"/>
    <property type="match status" value="1"/>
</dbReference>
<dbReference type="PROSITE" id="PS50932">
    <property type="entry name" value="HTH_LACI_2"/>
    <property type="match status" value="1"/>
</dbReference>
<dbReference type="PRINTS" id="PR00036">
    <property type="entry name" value="HTHLACI"/>
</dbReference>
<evidence type="ECO:0000313" key="8">
    <source>
        <dbReference type="Proteomes" id="UP001232343"/>
    </source>
</evidence>
<keyword evidence="3" id="KW-0238">DNA-binding</keyword>
<dbReference type="CDD" id="cd06291">
    <property type="entry name" value="PBP1_Qymf-like"/>
    <property type="match status" value="1"/>
</dbReference>
<keyword evidence="1" id="KW-0678">Repressor</keyword>
<gene>
    <name evidence="7" type="ORF">J2S14_002734</name>
</gene>
<dbReference type="Gene3D" id="3.40.50.2300">
    <property type="match status" value="2"/>
</dbReference>
<dbReference type="InterPro" id="IPR001761">
    <property type="entry name" value="Peripla_BP/Lac1_sug-bd_dom"/>
</dbReference>
<keyword evidence="4" id="KW-0804">Transcription</keyword>
<keyword evidence="8" id="KW-1185">Reference proteome</keyword>
<feature type="domain" description="HTH cro/C1-type" evidence="6">
    <location>
        <begin position="3"/>
        <end position="50"/>
    </location>
</feature>
<dbReference type="InterPro" id="IPR010982">
    <property type="entry name" value="Lambda_DNA-bd_dom_sf"/>
</dbReference>